<feature type="non-terminal residue" evidence="2">
    <location>
        <position position="1"/>
    </location>
</feature>
<dbReference type="EMBL" id="JACXVP010000006">
    <property type="protein sequence ID" value="KAG5599584.1"/>
    <property type="molecule type" value="Genomic_DNA"/>
</dbReference>
<comment type="caution">
    <text evidence="2">The sequence shown here is derived from an EMBL/GenBank/DDBJ whole genome shotgun (WGS) entry which is preliminary data.</text>
</comment>
<sequence>MDAVGAPTCTTRDREFWDSPGSDRVVDYLDSSRLKRIESLRGYNREVVSHVRIMKQPSFETYKGNGKRPRHQYNSNSNPPRGSKEGYGARGRHRLVQTSYGMHFGALAIRAHFIPTRLLQQVTIGYSCFECDELGNFVRDFHRILVKSVVGGVWYCRGKIQIMLKWFSMFQGGQDVPDDL</sequence>
<gene>
    <name evidence="2" type="ORF">H5410_030954</name>
</gene>
<organism evidence="2 3">
    <name type="scientific">Solanum commersonii</name>
    <name type="common">Commerson's wild potato</name>
    <name type="synonym">Commerson's nightshade</name>
    <dbReference type="NCBI Taxonomy" id="4109"/>
    <lineage>
        <taxon>Eukaryota</taxon>
        <taxon>Viridiplantae</taxon>
        <taxon>Streptophyta</taxon>
        <taxon>Embryophyta</taxon>
        <taxon>Tracheophyta</taxon>
        <taxon>Spermatophyta</taxon>
        <taxon>Magnoliopsida</taxon>
        <taxon>eudicotyledons</taxon>
        <taxon>Gunneridae</taxon>
        <taxon>Pentapetalae</taxon>
        <taxon>asterids</taxon>
        <taxon>lamiids</taxon>
        <taxon>Solanales</taxon>
        <taxon>Solanaceae</taxon>
        <taxon>Solanoideae</taxon>
        <taxon>Solaneae</taxon>
        <taxon>Solanum</taxon>
    </lineage>
</organism>
<accession>A0A9J5YIW0</accession>
<dbReference type="Proteomes" id="UP000824120">
    <property type="component" value="Chromosome 6"/>
</dbReference>
<feature type="region of interest" description="Disordered" evidence="1">
    <location>
        <begin position="59"/>
        <end position="89"/>
    </location>
</feature>
<proteinExistence type="predicted"/>
<keyword evidence="3" id="KW-1185">Reference proteome</keyword>
<dbReference type="AlphaFoldDB" id="A0A9J5YIW0"/>
<evidence type="ECO:0000313" key="2">
    <source>
        <dbReference type="EMBL" id="KAG5599584.1"/>
    </source>
</evidence>
<evidence type="ECO:0000313" key="3">
    <source>
        <dbReference type="Proteomes" id="UP000824120"/>
    </source>
</evidence>
<name>A0A9J5YIW0_SOLCO</name>
<reference evidence="2 3" key="1">
    <citation type="submission" date="2020-09" db="EMBL/GenBank/DDBJ databases">
        <title>De no assembly of potato wild relative species, Solanum commersonii.</title>
        <authorList>
            <person name="Cho K."/>
        </authorList>
    </citation>
    <scope>NUCLEOTIDE SEQUENCE [LARGE SCALE GENOMIC DNA]</scope>
    <source>
        <strain evidence="2">LZ3.2</strain>
        <tissue evidence="2">Leaf</tissue>
    </source>
</reference>
<protein>
    <submittedName>
        <fullName evidence="2">Uncharacterized protein</fullName>
    </submittedName>
</protein>
<evidence type="ECO:0000256" key="1">
    <source>
        <dbReference type="SAM" id="MobiDB-lite"/>
    </source>
</evidence>